<reference evidence="2 3" key="1">
    <citation type="submission" date="2017-02" db="EMBL/GenBank/DDBJ databases">
        <authorList>
            <person name="Peterson S.W."/>
        </authorList>
    </citation>
    <scope>NUCLEOTIDE SEQUENCE [LARGE SCALE GENOMIC DNA]</scope>
    <source>
        <strain evidence="2 3">DSM 21481</strain>
    </source>
</reference>
<dbReference type="PANTHER" id="PTHR11803">
    <property type="entry name" value="2-IMINOBUTANOATE/2-IMINOPROPANOATE DEAMINASE RIDA"/>
    <property type="match status" value="1"/>
</dbReference>
<evidence type="ECO:0000313" key="2">
    <source>
        <dbReference type="EMBL" id="SKC61914.1"/>
    </source>
</evidence>
<dbReference type="SUPFAM" id="SSF55298">
    <property type="entry name" value="YjgF-like"/>
    <property type="match status" value="1"/>
</dbReference>
<dbReference type="InterPro" id="IPR035959">
    <property type="entry name" value="RutC-like_sf"/>
</dbReference>
<dbReference type="Gene3D" id="3.30.1330.40">
    <property type="entry name" value="RutC-like"/>
    <property type="match status" value="1"/>
</dbReference>
<feature type="region of interest" description="Disordered" evidence="1">
    <location>
        <begin position="1"/>
        <end position="20"/>
    </location>
</feature>
<dbReference type="EMBL" id="FUZQ01000003">
    <property type="protein sequence ID" value="SKC61914.1"/>
    <property type="molecule type" value="Genomic_DNA"/>
</dbReference>
<dbReference type="PANTHER" id="PTHR11803:SF39">
    <property type="entry name" value="2-IMINOBUTANOATE_2-IMINOPROPANOATE DEAMINASE"/>
    <property type="match status" value="1"/>
</dbReference>
<dbReference type="InterPro" id="IPR006175">
    <property type="entry name" value="YjgF/YER057c/UK114"/>
</dbReference>
<keyword evidence="3" id="KW-1185">Reference proteome</keyword>
<evidence type="ECO:0000313" key="3">
    <source>
        <dbReference type="Proteomes" id="UP000189777"/>
    </source>
</evidence>
<feature type="compositionally biased region" description="Polar residues" evidence="1">
    <location>
        <begin position="1"/>
        <end position="14"/>
    </location>
</feature>
<dbReference type="OrthoDB" id="8684161at2"/>
<dbReference type="GO" id="GO:0019239">
    <property type="term" value="F:deaminase activity"/>
    <property type="evidence" value="ECO:0007669"/>
    <property type="project" value="TreeGrafter"/>
</dbReference>
<dbReference type="RefSeq" id="WP_079574182.1">
    <property type="nucleotide sequence ID" value="NZ_FUZQ01000003.1"/>
</dbReference>
<organism evidence="2 3">
    <name type="scientific">Krasilnikoviella flava</name>
    <dbReference type="NCBI Taxonomy" id="526729"/>
    <lineage>
        <taxon>Bacteria</taxon>
        <taxon>Bacillati</taxon>
        <taxon>Actinomycetota</taxon>
        <taxon>Actinomycetes</taxon>
        <taxon>Micrococcales</taxon>
        <taxon>Promicromonosporaceae</taxon>
        <taxon>Krasilnikoviella</taxon>
    </lineage>
</organism>
<evidence type="ECO:0000256" key="1">
    <source>
        <dbReference type="SAM" id="MobiDB-lite"/>
    </source>
</evidence>
<protein>
    <submittedName>
        <fullName evidence="2">Reactive intermediate/imine deaminase</fullName>
    </submittedName>
</protein>
<gene>
    <name evidence="2" type="ORF">SAMN04324258_2115</name>
</gene>
<sequence>MAEQTPRTAVTTDQAPAPAHTFSQGVRVGNLLQVSGQGPVDPATNEYLYPGDVAAQTTRTLQNVEAIVQAGGGTMANVVMLRVYLTTRDDFAAMNDAYGAFLAERLGPDAVLPSRTTVMVGLPREEMLVEIDALAFVD</sequence>
<dbReference type="AlphaFoldDB" id="A0A1T5KE04"/>
<dbReference type="CDD" id="cd00448">
    <property type="entry name" value="YjgF_YER057c_UK114_family"/>
    <property type="match status" value="1"/>
</dbReference>
<dbReference type="Pfam" id="PF01042">
    <property type="entry name" value="Ribonuc_L-PSP"/>
    <property type="match status" value="1"/>
</dbReference>
<name>A0A1T5KE04_9MICO</name>
<accession>A0A1T5KE04</accession>
<dbReference type="Proteomes" id="UP000189777">
    <property type="component" value="Unassembled WGS sequence"/>
</dbReference>
<dbReference type="GO" id="GO:0005829">
    <property type="term" value="C:cytosol"/>
    <property type="evidence" value="ECO:0007669"/>
    <property type="project" value="TreeGrafter"/>
</dbReference>
<proteinExistence type="predicted"/>
<dbReference type="STRING" id="526729.SAMN04324258_2115"/>